<dbReference type="HOGENOM" id="CLU_023205_0_0_1"/>
<dbReference type="PROSITE" id="PS00062">
    <property type="entry name" value="ALDOKETO_REDUCTASE_2"/>
    <property type="match status" value="1"/>
</dbReference>
<evidence type="ECO:0000256" key="3">
    <source>
        <dbReference type="PIRSR" id="PIRSR000097-3"/>
    </source>
</evidence>
<dbReference type="Proteomes" id="UP000009168">
    <property type="component" value="Unassembled WGS sequence"/>
</dbReference>
<evidence type="ECO:0000313" key="5">
    <source>
        <dbReference type="EMBL" id="EAS07798.1"/>
    </source>
</evidence>
<feature type="site" description="Lowers pKa of active site Tyr" evidence="3">
    <location>
        <position position="83"/>
    </location>
</feature>
<dbReference type="OrthoDB" id="416253at2759"/>
<keyword evidence="6" id="KW-1185">Reference proteome</keyword>
<feature type="binding site" evidence="2">
    <location>
        <position position="114"/>
    </location>
    <ligand>
        <name>substrate</name>
    </ligand>
</feature>
<feature type="active site" description="Proton donor" evidence="1">
    <location>
        <position position="54"/>
    </location>
</feature>
<feature type="domain" description="NADP-dependent oxidoreductase" evidence="4">
    <location>
        <begin position="20"/>
        <end position="277"/>
    </location>
</feature>
<dbReference type="InterPro" id="IPR036812">
    <property type="entry name" value="NAD(P)_OxRdtase_dom_sf"/>
</dbReference>
<dbReference type="PANTHER" id="PTHR43827:SF14">
    <property type="entry name" value="NADP-DEPENDENT OXIDOREDUCTASE DOMAIN-CONTAINING PROTEIN"/>
    <property type="match status" value="1"/>
</dbReference>
<dbReference type="Pfam" id="PF00248">
    <property type="entry name" value="Aldo_ket_red"/>
    <property type="match status" value="1"/>
</dbReference>
<dbReference type="InterPro" id="IPR023210">
    <property type="entry name" value="NADP_OxRdtase_dom"/>
</dbReference>
<dbReference type="GO" id="GO:0016491">
    <property type="term" value="F:oxidoreductase activity"/>
    <property type="evidence" value="ECO:0007669"/>
    <property type="project" value="InterPro"/>
</dbReference>
<gene>
    <name evidence="5" type="ORF">TTHERM_00526290</name>
</gene>
<dbReference type="PROSITE" id="PS00798">
    <property type="entry name" value="ALDOKETO_REDUCTASE_1"/>
    <property type="match status" value="1"/>
</dbReference>
<dbReference type="RefSeq" id="XP_001028040.1">
    <property type="nucleotide sequence ID" value="XM_001028040.1"/>
</dbReference>
<organism evidence="5 6">
    <name type="scientific">Tetrahymena thermophila (strain SB210)</name>
    <dbReference type="NCBI Taxonomy" id="312017"/>
    <lineage>
        <taxon>Eukaryota</taxon>
        <taxon>Sar</taxon>
        <taxon>Alveolata</taxon>
        <taxon>Ciliophora</taxon>
        <taxon>Intramacronucleata</taxon>
        <taxon>Oligohymenophorea</taxon>
        <taxon>Hymenostomatida</taxon>
        <taxon>Tetrahymenina</taxon>
        <taxon>Tetrahymenidae</taxon>
        <taxon>Tetrahymena</taxon>
    </lineage>
</organism>
<sequence length="298" mass="34420">MSINSKTSIFLSNGQQIPIFGLGTFKTQNESEMTNLISTALDVGYRLIDTAKFYENEHLIGNSLKTIFSEGKYKREDIFIITKLFPFKGQSTLDVVKQQLKDLHVDYIDLLLIHFPFVPPSDDLQQWYQKPIYQQWAEFEEVHSLGLAKGLGISNFNCQMVIDLLQYCKVRPVVNEIELHIFNQQTRFIEFLKKIKVYPIAYSPMAKYTEVVKNETVTKIAQKNNASVAQVMIAFLLQQEDIIVIPKTEKSERLQQNFDAQKLKLCEEDMQILKNLNINKRIVNVDTAPLFKGVPIFD</sequence>
<evidence type="ECO:0000256" key="2">
    <source>
        <dbReference type="PIRSR" id="PIRSR000097-2"/>
    </source>
</evidence>
<dbReference type="InterPro" id="IPR020471">
    <property type="entry name" value="AKR"/>
</dbReference>
<dbReference type="eggNOG" id="KOG1577">
    <property type="taxonomic scope" value="Eukaryota"/>
</dbReference>
<proteinExistence type="predicted"/>
<reference evidence="6" key="1">
    <citation type="journal article" date="2006" name="PLoS Biol.">
        <title>Macronuclear genome sequence of the ciliate Tetrahymena thermophila, a model eukaryote.</title>
        <authorList>
            <person name="Eisen J.A."/>
            <person name="Coyne R.S."/>
            <person name="Wu M."/>
            <person name="Wu D."/>
            <person name="Thiagarajan M."/>
            <person name="Wortman J.R."/>
            <person name="Badger J.H."/>
            <person name="Ren Q."/>
            <person name="Amedeo P."/>
            <person name="Jones K.M."/>
            <person name="Tallon L.J."/>
            <person name="Delcher A.L."/>
            <person name="Salzberg S.L."/>
            <person name="Silva J.C."/>
            <person name="Haas B.J."/>
            <person name="Majoros W.H."/>
            <person name="Farzad M."/>
            <person name="Carlton J.M."/>
            <person name="Smith R.K. Jr."/>
            <person name="Garg J."/>
            <person name="Pearlman R.E."/>
            <person name="Karrer K.M."/>
            <person name="Sun L."/>
            <person name="Manning G."/>
            <person name="Elde N.C."/>
            <person name="Turkewitz A.P."/>
            <person name="Asai D.J."/>
            <person name="Wilkes D.E."/>
            <person name="Wang Y."/>
            <person name="Cai H."/>
            <person name="Collins K."/>
            <person name="Stewart B.A."/>
            <person name="Lee S.R."/>
            <person name="Wilamowska K."/>
            <person name="Weinberg Z."/>
            <person name="Ruzzo W.L."/>
            <person name="Wloga D."/>
            <person name="Gaertig J."/>
            <person name="Frankel J."/>
            <person name="Tsao C.-C."/>
            <person name="Gorovsky M.A."/>
            <person name="Keeling P.J."/>
            <person name="Waller R.F."/>
            <person name="Patron N.J."/>
            <person name="Cherry J.M."/>
            <person name="Stover N.A."/>
            <person name="Krieger C.J."/>
            <person name="del Toro C."/>
            <person name="Ryder H.F."/>
            <person name="Williamson S.C."/>
            <person name="Barbeau R.A."/>
            <person name="Hamilton E.P."/>
            <person name="Orias E."/>
        </authorList>
    </citation>
    <scope>NUCLEOTIDE SEQUENCE [LARGE SCALE GENOMIC DNA]</scope>
    <source>
        <strain evidence="6">SB210</strain>
    </source>
</reference>
<dbReference type="PANTHER" id="PTHR43827">
    <property type="entry name" value="2,5-DIKETO-D-GLUCONIC ACID REDUCTASE"/>
    <property type="match status" value="1"/>
</dbReference>
<dbReference type="CDD" id="cd19071">
    <property type="entry name" value="AKR_AKR1-5-like"/>
    <property type="match status" value="1"/>
</dbReference>
<dbReference type="GeneID" id="7827592"/>
<evidence type="ECO:0000259" key="4">
    <source>
        <dbReference type="Pfam" id="PF00248"/>
    </source>
</evidence>
<dbReference type="PIRSF" id="PIRSF000097">
    <property type="entry name" value="AKR"/>
    <property type="match status" value="1"/>
</dbReference>
<dbReference type="PRINTS" id="PR00069">
    <property type="entry name" value="ALDKETRDTASE"/>
</dbReference>
<dbReference type="SUPFAM" id="SSF51430">
    <property type="entry name" value="NAD(P)-linked oxidoreductase"/>
    <property type="match status" value="1"/>
</dbReference>
<protein>
    <submittedName>
        <fullName evidence="5">Aldo/keto reductase family oxidoreductase</fullName>
    </submittedName>
</protein>
<evidence type="ECO:0000313" key="6">
    <source>
        <dbReference type="Proteomes" id="UP000009168"/>
    </source>
</evidence>
<dbReference type="KEGG" id="tet:TTHERM_00526290"/>
<dbReference type="EMBL" id="GG662209">
    <property type="protein sequence ID" value="EAS07798.1"/>
    <property type="molecule type" value="Genomic_DNA"/>
</dbReference>
<dbReference type="OMA" id="LWNDSHQ"/>
<dbReference type="STRING" id="312017.I7M4P7"/>
<dbReference type="InterPro" id="IPR018170">
    <property type="entry name" value="Aldo/ket_reductase_CS"/>
</dbReference>
<dbReference type="Gene3D" id="3.20.20.100">
    <property type="entry name" value="NADP-dependent oxidoreductase domain"/>
    <property type="match status" value="1"/>
</dbReference>
<name>I7M4P7_TETTS</name>
<dbReference type="InParanoid" id="I7M4P7"/>
<dbReference type="AlphaFoldDB" id="I7M4P7"/>
<evidence type="ECO:0000256" key="1">
    <source>
        <dbReference type="PIRSR" id="PIRSR000097-1"/>
    </source>
</evidence>
<accession>I7M4P7</accession>